<dbReference type="InterPro" id="IPR011990">
    <property type="entry name" value="TPR-like_helical_dom_sf"/>
</dbReference>
<dbReference type="InterPro" id="IPR016032">
    <property type="entry name" value="Sig_transdc_resp-reg_C-effctor"/>
</dbReference>
<dbReference type="SMART" id="SM01043">
    <property type="entry name" value="BTAD"/>
    <property type="match status" value="1"/>
</dbReference>
<dbReference type="SUPFAM" id="SSF52540">
    <property type="entry name" value="P-loop containing nucleoside triphosphate hydrolases"/>
    <property type="match status" value="1"/>
</dbReference>
<feature type="region of interest" description="Disordered" evidence="4">
    <location>
        <begin position="244"/>
        <end position="282"/>
    </location>
</feature>
<dbReference type="Pfam" id="PF13401">
    <property type="entry name" value="AAA_22"/>
    <property type="match status" value="1"/>
</dbReference>
<evidence type="ECO:0000313" key="6">
    <source>
        <dbReference type="EMBL" id="MEE2040484.1"/>
    </source>
</evidence>
<dbReference type="Proteomes" id="UP001356095">
    <property type="component" value="Unassembled WGS sequence"/>
</dbReference>
<dbReference type="Gene3D" id="1.25.40.10">
    <property type="entry name" value="Tetratricopeptide repeat domain"/>
    <property type="match status" value="3"/>
</dbReference>
<dbReference type="PANTHER" id="PTHR47691">
    <property type="entry name" value="REGULATOR-RELATED"/>
    <property type="match status" value="1"/>
</dbReference>
<dbReference type="PANTHER" id="PTHR47691:SF3">
    <property type="entry name" value="HTH-TYPE TRANSCRIPTIONAL REGULATOR RV0890C-RELATED"/>
    <property type="match status" value="1"/>
</dbReference>
<dbReference type="InterPro" id="IPR001867">
    <property type="entry name" value="OmpR/PhoB-type_DNA-bd"/>
</dbReference>
<organism evidence="6 7">
    <name type="scientific">Nocardiopsis codii</name>
    <dbReference type="NCBI Taxonomy" id="3065942"/>
    <lineage>
        <taxon>Bacteria</taxon>
        <taxon>Bacillati</taxon>
        <taxon>Actinomycetota</taxon>
        <taxon>Actinomycetes</taxon>
        <taxon>Streptosporangiales</taxon>
        <taxon>Nocardiopsidaceae</taxon>
        <taxon>Nocardiopsis</taxon>
    </lineage>
</organism>
<dbReference type="EMBL" id="JAUZMY010000030">
    <property type="protein sequence ID" value="MEE2040484.1"/>
    <property type="molecule type" value="Genomic_DNA"/>
</dbReference>
<keyword evidence="7" id="KW-1185">Reference proteome</keyword>
<dbReference type="Pfam" id="PF25872">
    <property type="entry name" value="HTH_77"/>
    <property type="match status" value="1"/>
</dbReference>
<evidence type="ECO:0000256" key="4">
    <source>
        <dbReference type="SAM" id="MobiDB-lite"/>
    </source>
</evidence>
<evidence type="ECO:0000256" key="3">
    <source>
        <dbReference type="PROSITE-ProRule" id="PRU01091"/>
    </source>
</evidence>
<evidence type="ECO:0000313" key="7">
    <source>
        <dbReference type="Proteomes" id="UP001356095"/>
    </source>
</evidence>
<dbReference type="Pfam" id="PF03704">
    <property type="entry name" value="BTAD"/>
    <property type="match status" value="1"/>
</dbReference>
<dbReference type="InterPro" id="IPR036388">
    <property type="entry name" value="WH-like_DNA-bd_sf"/>
</dbReference>
<dbReference type="PRINTS" id="PR00364">
    <property type="entry name" value="DISEASERSIST"/>
</dbReference>
<dbReference type="InterPro" id="IPR058852">
    <property type="entry name" value="HTH_77"/>
</dbReference>
<reference evidence="6 7" key="1">
    <citation type="submission" date="2023-08" db="EMBL/GenBank/DDBJ databases">
        <authorList>
            <person name="Girao M."/>
            <person name="Carvalho M.F."/>
        </authorList>
    </citation>
    <scope>NUCLEOTIDE SEQUENCE [LARGE SCALE GENOMIC DNA]</scope>
    <source>
        <strain evidence="6 7">CT-R113</strain>
    </source>
</reference>
<comment type="similarity">
    <text evidence="1">Belongs to the AfsR/DnrI/RedD regulatory family.</text>
</comment>
<evidence type="ECO:0000256" key="1">
    <source>
        <dbReference type="ARBA" id="ARBA00005820"/>
    </source>
</evidence>
<comment type="caution">
    <text evidence="6">The sequence shown here is derived from an EMBL/GenBank/DDBJ whole genome shotgun (WGS) entry which is preliminary data.</text>
</comment>
<dbReference type="InterPro" id="IPR027417">
    <property type="entry name" value="P-loop_NTPase"/>
</dbReference>
<evidence type="ECO:0000259" key="5">
    <source>
        <dbReference type="PROSITE" id="PS51755"/>
    </source>
</evidence>
<sequence length="1071" mass="114210">MRFGVLGPLAVWTDEDEPVRIGDAKVRALLVSLLLARGRLVPADRLVRDLWGEHPPTRPTAVLQARVSQLRGDLERAEPGARSLVRHRAPGYLLEADDVDAARFEDLLRRAGAAADPRTRADLLTGALDLWRGPVLPESADAEPVLSAAARWDELRVTALEERALARLDLGEHSALVAELADEAPRHPYRERLHAAHIRALYGAGRQGEALAAYERLRARLTGELGIDPGPELTDLHRAVLAQDPALGPVRGREQAAQPGSRPPEQRHTASPGAGLPPAPLGDLVGRDAHLRALRSLTGDRRLVTLTGPGGVGKTRLALAVAAGEPAGGVRFVELAGLPPGGDPVPVLAAALGARDDGAASGPGLLDRVAELLRGAHPLLVLDNCEHVVDPVAAAVSRLLRAVPGLRVLVTSQVPLDVTGEHLYAVPPLDLPEPGADTPEDLAASGAVRLFTARARAAVAGFVLDADTAPAVATVCRRLDGIPLALELAATRLRHMRAADLAARLDDRFALLGVGRRDAPARQRTLRAVIDWSWEPLAAPERAVLSRLAVHADGCDLATAEEVCSDADDVAPAQVLDLVGSLVDRSLVVAAHHPAGTRYHLLESVAAYALERLREAGEEGRARARHAAHFADLAERADSLLRGADQGYWLGRLDRENANMRAALEFAVGEGDAVLAARLASALCWYRYLRGRTGEARAALDAVLSVLPDLSADAQAPEAEDQDGRARRAGAARAEVSVWRTALSVPASEDDRARRATVTDDLARVPDPAVRARLAWFVELTRWGLGDLDRSTRRTEEAHAAAREAGDPWGAAVCQVALAQTAFVRGSLEEALRLASEGERVLRDLGDRWGVLQASDVLAQTVEALGDLAGAAERHTEGLRIAEELRLWHTVSLTLSGLGRIAFLDGDLDRADALHTRALRVAQEHSDAPAEQFADAGIALTARRRGDLDLAERSLRHRLEWNRRADGRIGTAFILTQLGFVAEQRGDAAGALDLHREGLAEAERSGDPRAVALALEGLAGARSLSGEYDGAAALLERAHALRDGVGTPLPAAERWDVDRITGRIRAGSRSG</sequence>
<dbReference type="SUPFAM" id="SSF46894">
    <property type="entry name" value="C-terminal effector domain of the bipartite response regulators"/>
    <property type="match status" value="1"/>
</dbReference>
<dbReference type="Gene3D" id="3.40.50.300">
    <property type="entry name" value="P-loop containing nucleotide triphosphate hydrolases"/>
    <property type="match status" value="1"/>
</dbReference>
<gene>
    <name evidence="6" type="ORF">Q8791_25000</name>
</gene>
<dbReference type="PROSITE" id="PS51755">
    <property type="entry name" value="OMPR_PHOB"/>
    <property type="match status" value="1"/>
</dbReference>
<accession>A0ABU7KF05</accession>
<dbReference type="RefSeq" id="WP_330094250.1">
    <property type="nucleotide sequence ID" value="NZ_JAUZMY010000030.1"/>
</dbReference>
<dbReference type="CDD" id="cd15831">
    <property type="entry name" value="BTAD"/>
    <property type="match status" value="1"/>
</dbReference>
<dbReference type="InterPro" id="IPR005158">
    <property type="entry name" value="BTAD"/>
</dbReference>
<protein>
    <submittedName>
        <fullName evidence="6">BTAD domain-containing putative transcriptional regulator</fullName>
    </submittedName>
</protein>
<dbReference type="InterPro" id="IPR019734">
    <property type="entry name" value="TPR_rpt"/>
</dbReference>
<dbReference type="SMART" id="SM00862">
    <property type="entry name" value="Trans_reg_C"/>
    <property type="match status" value="1"/>
</dbReference>
<feature type="domain" description="OmpR/PhoB-type" evidence="5">
    <location>
        <begin position="1"/>
        <end position="96"/>
    </location>
</feature>
<dbReference type="SUPFAM" id="SSF48452">
    <property type="entry name" value="TPR-like"/>
    <property type="match status" value="3"/>
</dbReference>
<dbReference type="SMART" id="SM00028">
    <property type="entry name" value="TPR"/>
    <property type="match status" value="3"/>
</dbReference>
<feature type="DNA-binding region" description="OmpR/PhoB-type" evidence="3">
    <location>
        <begin position="1"/>
        <end position="96"/>
    </location>
</feature>
<keyword evidence="2 3" id="KW-0238">DNA-binding</keyword>
<dbReference type="InterPro" id="IPR049945">
    <property type="entry name" value="AAA_22"/>
</dbReference>
<dbReference type="Gene3D" id="1.10.10.10">
    <property type="entry name" value="Winged helix-like DNA-binding domain superfamily/Winged helix DNA-binding domain"/>
    <property type="match status" value="1"/>
</dbReference>
<dbReference type="Pfam" id="PF00486">
    <property type="entry name" value="Trans_reg_C"/>
    <property type="match status" value="1"/>
</dbReference>
<name>A0ABU7KF05_9ACTN</name>
<evidence type="ECO:0000256" key="2">
    <source>
        <dbReference type="ARBA" id="ARBA00023125"/>
    </source>
</evidence>
<proteinExistence type="inferred from homology"/>